<dbReference type="EMBL" id="PSYR01000002">
    <property type="protein sequence ID" value="RCN57152.1"/>
    <property type="molecule type" value="Genomic_DNA"/>
</dbReference>
<keyword evidence="2" id="KW-1185">Reference proteome</keyword>
<dbReference type="InterPro" id="IPR021969">
    <property type="entry name" value="DUF3579"/>
</dbReference>
<comment type="caution">
    <text evidence="1">The sequence shown here is derived from an EMBL/GenBank/DDBJ whole genome shotgun (WGS) entry which is preliminary data.</text>
</comment>
<dbReference type="RefSeq" id="WP_065969893.1">
    <property type="nucleotide sequence ID" value="NZ_CP080624.1"/>
</dbReference>
<gene>
    <name evidence="1" type="ORF">C4900_09090</name>
</gene>
<dbReference type="Gene3D" id="3.30.70.2340">
    <property type="entry name" value="Uncharacterised protein PF12112 family, DUF3579"/>
    <property type="match status" value="1"/>
</dbReference>
<evidence type="ECO:0000313" key="1">
    <source>
        <dbReference type="EMBL" id="RCN57152.1"/>
    </source>
</evidence>
<dbReference type="OrthoDB" id="9814727at2"/>
<name>A0A1C2G2G3_9GAMM</name>
<sequence length="107" mass="11828">MMEVGNKIVIEGVTEDGRTFRPSDWIERISGSLSTFGMDRRIRYSHYVQPQVIDGRKCLVVDPELKSVNPSAFSFLVDFAKGNKLKIHGLDGGESTGACRAPRLCPA</sequence>
<dbReference type="Pfam" id="PF12112">
    <property type="entry name" value="DUF3579"/>
    <property type="match status" value="1"/>
</dbReference>
<dbReference type="Proteomes" id="UP000253250">
    <property type="component" value="Unassembled WGS sequence"/>
</dbReference>
<evidence type="ECO:0000313" key="2">
    <source>
        <dbReference type="Proteomes" id="UP000253250"/>
    </source>
</evidence>
<proteinExistence type="predicted"/>
<protein>
    <submittedName>
        <fullName evidence="1">DUF3579 domain-containing protein</fullName>
    </submittedName>
</protein>
<dbReference type="STRING" id="163359.A9R16_10605"/>
<dbReference type="AlphaFoldDB" id="A0A1C2G2G3"/>
<accession>A0A1C2G2G3</accession>
<organism evidence="1 2">
    <name type="scientific">Acidiferrobacter thiooxydans</name>
    <dbReference type="NCBI Taxonomy" id="163359"/>
    <lineage>
        <taxon>Bacteria</taxon>
        <taxon>Pseudomonadati</taxon>
        <taxon>Pseudomonadota</taxon>
        <taxon>Gammaproteobacteria</taxon>
        <taxon>Acidiferrobacterales</taxon>
        <taxon>Acidiferrobacteraceae</taxon>
        <taxon>Acidiferrobacter</taxon>
    </lineage>
</organism>
<reference evidence="1 2" key="1">
    <citation type="submission" date="2018-02" db="EMBL/GenBank/DDBJ databases">
        <title>Insights into the biology of acidophilic members of the Acidiferrobacteraceae family derived from comparative genomic analyses.</title>
        <authorList>
            <person name="Issotta F."/>
            <person name="Thyssen C."/>
            <person name="Mena C."/>
            <person name="Moya A."/>
            <person name="Bellenberg S."/>
            <person name="Sproer C."/>
            <person name="Covarrubias P.C."/>
            <person name="Sand W."/>
            <person name="Quatrini R."/>
            <person name="Vera M."/>
        </authorList>
    </citation>
    <scope>NUCLEOTIDE SEQUENCE [LARGE SCALE GENOMIC DNA]</scope>
    <source>
        <strain evidence="2">m-1</strain>
    </source>
</reference>